<comment type="caution">
    <text evidence="2">The sequence shown here is derived from an EMBL/GenBank/DDBJ whole genome shotgun (WGS) entry which is preliminary data.</text>
</comment>
<dbReference type="EMBL" id="JBHLTG010000002">
    <property type="protein sequence ID" value="MFC0678514.1"/>
    <property type="molecule type" value="Genomic_DNA"/>
</dbReference>
<dbReference type="Proteomes" id="UP001589896">
    <property type="component" value="Unassembled WGS sequence"/>
</dbReference>
<dbReference type="PANTHER" id="PTHR37832">
    <property type="entry name" value="BLL2683 PROTEIN"/>
    <property type="match status" value="1"/>
</dbReference>
<dbReference type="InterPro" id="IPR013097">
    <property type="entry name" value="Dabb"/>
</dbReference>
<dbReference type="RefSeq" id="WP_386668439.1">
    <property type="nucleotide sequence ID" value="NZ_JBHLTG010000002.1"/>
</dbReference>
<dbReference type="Gene3D" id="3.30.70.100">
    <property type="match status" value="1"/>
</dbReference>
<dbReference type="PROSITE" id="PS51502">
    <property type="entry name" value="S_R_A_B_BARREL"/>
    <property type="match status" value="1"/>
</dbReference>
<accession>A0ABV6RNF5</accession>
<dbReference type="InterPro" id="IPR011008">
    <property type="entry name" value="Dimeric_a/b-barrel"/>
</dbReference>
<dbReference type="SUPFAM" id="SSF54909">
    <property type="entry name" value="Dimeric alpha+beta barrel"/>
    <property type="match status" value="1"/>
</dbReference>
<protein>
    <submittedName>
        <fullName evidence="2">Dabb family protein</fullName>
    </submittedName>
</protein>
<name>A0ABV6RNF5_9GAMM</name>
<dbReference type="Pfam" id="PF07876">
    <property type="entry name" value="Dabb"/>
    <property type="match status" value="1"/>
</dbReference>
<evidence type="ECO:0000313" key="2">
    <source>
        <dbReference type="EMBL" id="MFC0678514.1"/>
    </source>
</evidence>
<gene>
    <name evidence="2" type="ORF">ACFFGH_11760</name>
</gene>
<evidence type="ECO:0000313" key="3">
    <source>
        <dbReference type="Proteomes" id="UP001589896"/>
    </source>
</evidence>
<sequence length="99" mass="10705">MIRHIVAWNLVATDPAERTTAFEQVKAQLEGLGGVVPGLRSISVSRDVGATAGNWDIVLVSEHDDEEALAVYQQHPDHVVAAGFTRSVTKDRVSVDVEV</sequence>
<organism evidence="2 3">
    <name type="scientific">Lysobacter korlensis</name>
    <dbReference type="NCBI Taxonomy" id="553636"/>
    <lineage>
        <taxon>Bacteria</taxon>
        <taxon>Pseudomonadati</taxon>
        <taxon>Pseudomonadota</taxon>
        <taxon>Gammaproteobacteria</taxon>
        <taxon>Lysobacterales</taxon>
        <taxon>Lysobacteraceae</taxon>
        <taxon>Lysobacter</taxon>
    </lineage>
</organism>
<reference evidence="2 3" key="1">
    <citation type="submission" date="2024-09" db="EMBL/GenBank/DDBJ databases">
        <authorList>
            <person name="Sun Q."/>
            <person name="Mori K."/>
        </authorList>
    </citation>
    <scope>NUCLEOTIDE SEQUENCE [LARGE SCALE GENOMIC DNA]</scope>
    <source>
        <strain evidence="2 3">KCTC 23076</strain>
    </source>
</reference>
<dbReference type="SMART" id="SM00886">
    <property type="entry name" value="Dabb"/>
    <property type="match status" value="1"/>
</dbReference>
<dbReference type="PANTHER" id="PTHR37832:SF1">
    <property type="entry name" value="STRESS-RESPONSE A_B BARREL DOMAIN-CONTAINING PROTEIN"/>
    <property type="match status" value="1"/>
</dbReference>
<proteinExistence type="predicted"/>
<feature type="domain" description="Stress-response A/B barrel" evidence="1">
    <location>
        <begin position="2"/>
        <end position="97"/>
    </location>
</feature>
<keyword evidence="3" id="KW-1185">Reference proteome</keyword>
<evidence type="ECO:0000259" key="1">
    <source>
        <dbReference type="PROSITE" id="PS51502"/>
    </source>
</evidence>